<name>A0A1W6L7N4_9BURK</name>
<keyword evidence="4" id="KW-1133">Transmembrane helix</keyword>
<dbReference type="GO" id="GO:0005886">
    <property type="term" value="C:plasma membrane"/>
    <property type="evidence" value="ECO:0007669"/>
    <property type="project" value="UniProtKB-SubCell"/>
</dbReference>
<dbReference type="Pfam" id="PF06271">
    <property type="entry name" value="RDD"/>
    <property type="match status" value="1"/>
</dbReference>
<dbReference type="KEGG" id="rgu:A4W93_10740"/>
<accession>A0A1W6L7N4</accession>
<gene>
    <name evidence="7" type="ORF">A4W93_10740</name>
</gene>
<dbReference type="EMBL" id="CP015118">
    <property type="protein sequence ID" value="ARN20339.1"/>
    <property type="molecule type" value="Genomic_DNA"/>
</dbReference>
<keyword evidence="5" id="KW-0472">Membrane</keyword>
<evidence type="ECO:0000256" key="5">
    <source>
        <dbReference type="ARBA" id="ARBA00023136"/>
    </source>
</evidence>
<dbReference type="PANTHER" id="PTHR36115">
    <property type="entry name" value="PROLINE-RICH ANTIGEN HOMOLOG-RELATED"/>
    <property type="match status" value="1"/>
</dbReference>
<keyword evidence="8" id="KW-1185">Reference proteome</keyword>
<evidence type="ECO:0000313" key="7">
    <source>
        <dbReference type="EMBL" id="ARN20339.1"/>
    </source>
</evidence>
<dbReference type="AlphaFoldDB" id="A0A1W6L7N4"/>
<dbReference type="STRING" id="946333.A4W93_10740"/>
<evidence type="ECO:0000313" key="8">
    <source>
        <dbReference type="Proteomes" id="UP000193427"/>
    </source>
</evidence>
<dbReference type="Proteomes" id="UP000193427">
    <property type="component" value="Chromosome"/>
</dbReference>
<protein>
    <recommendedName>
        <fullName evidence="6">RDD domain-containing protein</fullName>
    </recommendedName>
</protein>
<keyword evidence="2" id="KW-1003">Cell membrane</keyword>
<dbReference type="PANTHER" id="PTHR36115:SF10">
    <property type="entry name" value="RDD DOMAIN-CONTAINING PROTEIN"/>
    <property type="match status" value="1"/>
</dbReference>
<dbReference type="OrthoDB" id="5298807at2"/>
<comment type="subcellular location">
    <subcellularLocation>
        <location evidence="1">Cell membrane</location>
        <topology evidence="1">Multi-pass membrane protein</topology>
    </subcellularLocation>
</comment>
<organism evidence="7 8">
    <name type="scientific">Piscinibacter gummiphilus</name>
    <dbReference type="NCBI Taxonomy" id="946333"/>
    <lineage>
        <taxon>Bacteria</taxon>
        <taxon>Pseudomonadati</taxon>
        <taxon>Pseudomonadota</taxon>
        <taxon>Betaproteobacteria</taxon>
        <taxon>Burkholderiales</taxon>
        <taxon>Sphaerotilaceae</taxon>
        <taxon>Piscinibacter</taxon>
    </lineage>
</organism>
<evidence type="ECO:0000256" key="3">
    <source>
        <dbReference type="ARBA" id="ARBA00022692"/>
    </source>
</evidence>
<keyword evidence="3" id="KW-0812">Transmembrane</keyword>
<proteinExistence type="predicted"/>
<evidence type="ECO:0000256" key="1">
    <source>
        <dbReference type="ARBA" id="ARBA00004651"/>
    </source>
</evidence>
<evidence type="ECO:0000256" key="4">
    <source>
        <dbReference type="ARBA" id="ARBA00022989"/>
    </source>
</evidence>
<feature type="domain" description="RDD" evidence="6">
    <location>
        <begin position="15"/>
        <end position="155"/>
    </location>
</feature>
<evidence type="ECO:0000259" key="6">
    <source>
        <dbReference type="Pfam" id="PF06271"/>
    </source>
</evidence>
<dbReference type="InterPro" id="IPR010432">
    <property type="entry name" value="RDD"/>
</dbReference>
<dbReference type="RefSeq" id="WP_085750610.1">
    <property type="nucleotide sequence ID" value="NZ_BSPR01000023.1"/>
</dbReference>
<reference evidence="7 8" key="1">
    <citation type="submission" date="2016-04" db="EMBL/GenBank/DDBJ databases">
        <title>Complete genome sequence of natural rubber-degrading, novel Gram-negative bacterium, Rhizobacter gummiphilus strain NS21.</title>
        <authorList>
            <person name="Tabata M."/>
            <person name="Kasai D."/>
            <person name="Fukuda M."/>
        </authorList>
    </citation>
    <scope>NUCLEOTIDE SEQUENCE [LARGE SCALE GENOMIC DNA]</scope>
    <source>
        <strain evidence="7 8">NS21</strain>
    </source>
</reference>
<dbReference type="InterPro" id="IPR051791">
    <property type="entry name" value="Pra-immunoreactive"/>
</dbReference>
<evidence type="ECO:0000256" key="2">
    <source>
        <dbReference type="ARBA" id="ARBA00022475"/>
    </source>
</evidence>
<sequence>MTAPAAAGPFPFKTPSVRRRFASVVYELLVMFGVGLICGAIGAGLLAIAGRPQDTLSEFIAFGVYGVYFTWFWSRHGQTLPMKTWHIKVVDTLGQPISRTRAVARYLVATLWVAPPALLWHGEHRLWVIGVWGVLYGLSALLLPQRQFLHDLISGTRLIDVKPAVPQPSTR</sequence>